<evidence type="ECO:0000313" key="2">
    <source>
        <dbReference type="Proteomes" id="UP000248961"/>
    </source>
</evidence>
<dbReference type="Proteomes" id="UP000248961">
    <property type="component" value="Unassembled WGS sequence"/>
</dbReference>
<reference evidence="1 2" key="1">
    <citation type="submission" date="2018-02" db="EMBL/GenBank/DDBJ databases">
        <title>The genomes of Aspergillus section Nigri reveals drivers in fungal speciation.</title>
        <authorList>
            <consortium name="DOE Joint Genome Institute"/>
            <person name="Vesth T.C."/>
            <person name="Nybo J."/>
            <person name="Theobald S."/>
            <person name="Brandl J."/>
            <person name="Frisvad J.C."/>
            <person name="Nielsen K.F."/>
            <person name="Lyhne E.K."/>
            <person name="Kogle M.E."/>
            <person name="Kuo A."/>
            <person name="Riley R."/>
            <person name="Clum A."/>
            <person name="Nolan M."/>
            <person name="Lipzen A."/>
            <person name="Salamov A."/>
            <person name="Henrissat B."/>
            <person name="Wiebenga A."/>
            <person name="De vries R.P."/>
            <person name="Grigoriev I.V."/>
            <person name="Mortensen U.H."/>
            <person name="Andersen M.R."/>
            <person name="Baker S.E."/>
        </authorList>
    </citation>
    <scope>NUCLEOTIDE SEQUENCE [LARGE SCALE GENOMIC DNA]</scope>
    <source>
        <strain evidence="1 2">CBS 101889</strain>
    </source>
</reference>
<dbReference type="EMBL" id="KZ824321">
    <property type="protein sequence ID" value="RAL07970.1"/>
    <property type="molecule type" value="Genomic_DNA"/>
</dbReference>
<dbReference type="RefSeq" id="XP_025547124.1">
    <property type="nucleotide sequence ID" value="XM_025697321.1"/>
</dbReference>
<dbReference type="GeneID" id="37201610"/>
<keyword evidence="2" id="KW-1185">Reference proteome</keyword>
<dbReference type="AlphaFoldDB" id="A0A395HJM2"/>
<proteinExistence type="predicted"/>
<gene>
    <name evidence="1" type="ORF">BO97DRAFT_428784</name>
</gene>
<organism evidence="1 2">
    <name type="scientific">Aspergillus homomorphus (strain CBS 101889)</name>
    <dbReference type="NCBI Taxonomy" id="1450537"/>
    <lineage>
        <taxon>Eukaryota</taxon>
        <taxon>Fungi</taxon>
        <taxon>Dikarya</taxon>
        <taxon>Ascomycota</taxon>
        <taxon>Pezizomycotina</taxon>
        <taxon>Eurotiomycetes</taxon>
        <taxon>Eurotiomycetidae</taxon>
        <taxon>Eurotiales</taxon>
        <taxon>Aspergillaceae</taxon>
        <taxon>Aspergillus</taxon>
        <taxon>Aspergillus subgen. Circumdati</taxon>
    </lineage>
</organism>
<dbReference type="VEuPathDB" id="FungiDB:BO97DRAFT_428784"/>
<accession>A0A395HJM2</accession>
<name>A0A395HJM2_ASPHC</name>
<sequence>MNKPTQEVQVTGTAECAQTSNLYYWLREASEEVHRLIDIGEFYDAADLLKKIMVASKLRRIHNSYYSDLADLASTRQRDDDEGAVPDGLRVLDFWNALNECWFAFQDVPDKELLHDLCRHLVELCVNLEADELVDHEMGILKESIMRCFIRRIDELSRIEKEYKRHLHFLFQAAYYPATLEK</sequence>
<protein>
    <submittedName>
        <fullName evidence="1">Uncharacterized protein</fullName>
    </submittedName>
</protein>
<evidence type="ECO:0000313" key="1">
    <source>
        <dbReference type="EMBL" id="RAL07970.1"/>
    </source>
</evidence>